<feature type="domain" description="CCHC FOG-type" evidence="13">
    <location>
        <begin position="1"/>
        <end position="30"/>
    </location>
</feature>
<feature type="domain" description="C2H2-type" evidence="12">
    <location>
        <begin position="49"/>
        <end position="74"/>
    </location>
</feature>
<keyword evidence="9" id="KW-0804">Transcription</keyword>
<organism evidence="14 15">
    <name type="scientific">Cirrhinus mrigala</name>
    <name type="common">Mrigala</name>
    <dbReference type="NCBI Taxonomy" id="683832"/>
    <lineage>
        <taxon>Eukaryota</taxon>
        <taxon>Metazoa</taxon>
        <taxon>Chordata</taxon>
        <taxon>Craniata</taxon>
        <taxon>Vertebrata</taxon>
        <taxon>Euteleostomi</taxon>
        <taxon>Actinopterygii</taxon>
        <taxon>Neopterygii</taxon>
        <taxon>Teleostei</taxon>
        <taxon>Ostariophysi</taxon>
        <taxon>Cypriniformes</taxon>
        <taxon>Cyprinidae</taxon>
        <taxon>Labeoninae</taxon>
        <taxon>Labeonini</taxon>
        <taxon>Cirrhinus</taxon>
    </lineage>
</organism>
<evidence type="ECO:0000256" key="1">
    <source>
        <dbReference type="ARBA" id="ARBA00004123"/>
    </source>
</evidence>
<keyword evidence="3" id="KW-0479">Metal-binding</keyword>
<feature type="non-terminal residue" evidence="14">
    <location>
        <position position="74"/>
    </location>
</feature>
<evidence type="ECO:0000259" key="12">
    <source>
        <dbReference type="PROSITE" id="PS50157"/>
    </source>
</evidence>
<keyword evidence="8" id="KW-0238">DNA-binding</keyword>
<dbReference type="PANTHER" id="PTHR12958:SF5">
    <property type="entry name" value="ZINC FINGER PROTEIN ZFPM2"/>
    <property type="match status" value="1"/>
</dbReference>
<evidence type="ECO:0000256" key="8">
    <source>
        <dbReference type="ARBA" id="ARBA00023125"/>
    </source>
</evidence>
<keyword evidence="2" id="KW-0678">Repressor</keyword>
<dbReference type="GO" id="GO:0010557">
    <property type="term" value="P:positive regulation of macromolecule biosynthetic process"/>
    <property type="evidence" value="ECO:0007669"/>
    <property type="project" value="UniProtKB-ARBA"/>
</dbReference>
<sequence length="74" mass="8563">DIFPCKACGIWYRSERNLQAHLMYYCSGRQREPDNVSEETDTNSHQTPSICPFPQCNKSFSNPRALEMHLSTHS</sequence>
<dbReference type="EMBL" id="JAMKFB020000016">
    <property type="protein sequence ID" value="KAL0171436.1"/>
    <property type="molecule type" value="Genomic_DNA"/>
</dbReference>
<proteinExistence type="predicted"/>
<evidence type="ECO:0000256" key="9">
    <source>
        <dbReference type="ARBA" id="ARBA00023163"/>
    </source>
</evidence>
<accession>A0ABD0PEZ2</accession>
<dbReference type="PROSITE" id="PS50157">
    <property type="entry name" value="ZINC_FINGER_C2H2_2"/>
    <property type="match status" value="1"/>
</dbReference>
<dbReference type="Proteomes" id="UP001529510">
    <property type="component" value="Unassembled WGS sequence"/>
</dbReference>
<name>A0ABD0PEZ2_CIRMR</name>
<keyword evidence="4" id="KW-0677">Repeat</keyword>
<comment type="caution">
    <text evidence="14">The sequence shown here is derived from an EMBL/GenBank/DDBJ whole genome shotgun (WGS) entry which is preliminary data.</text>
</comment>
<keyword evidence="10" id="KW-0539">Nucleus</keyword>
<feature type="non-terminal residue" evidence="14">
    <location>
        <position position="1"/>
    </location>
</feature>
<keyword evidence="5 11" id="KW-0863">Zinc-finger</keyword>
<dbReference type="InterPro" id="IPR013087">
    <property type="entry name" value="Znf_C2H2_type"/>
</dbReference>
<dbReference type="SMART" id="SM00355">
    <property type="entry name" value="ZnF_C2H2"/>
    <property type="match status" value="2"/>
</dbReference>
<evidence type="ECO:0000256" key="7">
    <source>
        <dbReference type="ARBA" id="ARBA00023015"/>
    </source>
</evidence>
<dbReference type="InterPro" id="IPR039746">
    <property type="entry name" value="FOG"/>
</dbReference>
<keyword evidence="15" id="KW-1185">Reference proteome</keyword>
<reference evidence="14 15" key="1">
    <citation type="submission" date="2024-05" db="EMBL/GenBank/DDBJ databases">
        <title>Genome sequencing and assembly of Indian major carp, Cirrhinus mrigala (Hamilton, 1822).</title>
        <authorList>
            <person name="Mohindra V."/>
            <person name="Chowdhury L.M."/>
            <person name="Lal K."/>
            <person name="Jena J.K."/>
        </authorList>
    </citation>
    <scope>NUCLEOTIDE SEQUENCE [LARGE SCALE GENOMIC DNA]</scope>
    <source>
        <strain evidence="14">CM1030</strain>
        <tissue evidence="14">Blood</tissue>
    </source>
</reference>
<evidence type="ECO:0000313" key="15">
    <source>
        <dbReference type="Proteomes" id="UP001529510"/>
    </source>
</evidence>
<evidence type="ECO:0000256" key="5">
    <source>
        <dbReference type="ARBA" id="ARBA00022771"/>
    </source>
</evidence>
<dbReference type="InterPro" id="IPR034731">
    <property type="entry name" value="Znf_CCHC_FOG"/>
</dbReference>
<dbReference type="GO" id="GO:0008270">
    <property type="term" value="F:zinc ion binding"/>
    <property type="evidence" value="ECO:0007669"/>
    <property type="project" value="UniProtKB-KW"/>
</dbReference>
<keyword evidence="6" id="KW-0862">Zinc</keyword>
<evidence type="ECO:0000256" key="11">
    <source>
        <dbReference type="PROSITE-ProRule" id="PRU00042"/>
    </source>
</evidence>
<protein>
    <submittedName>
        <fullName evidence="14">Uncharacterized protein</fullName>
    </submittedName>
</protein>
<dbReference type="Pfam" id="PF00096">
    <property type="entry name" value="zf-C2H2"/>
    <property type="match status" value="1"/>
</dbReference>
<dbReference type="PANTHER" id="PTHR12958">
    <property type="entry name" value="FRIEND OF GATA2-RELATED"/>
    <property type="match status" value="1"/>
</dbReference>
<evidence type="ECO:0000256" key="4">
    <source>
        <dbReference type="ARBA" id="ARBA00022737"/>
    </source>
</evidence>
<evidence type="ECO:0000256" key="2">
    <source>
        <dbReference type="ARBA" id="ARBA00022491"/>
    </source>
</evidence>
<dbReference type="SUPFAM" id="SSF57667">
    <property type="entry name" value="beta-beta-alpha zinc fingers"/>
    <property type="match status" value="2"/>
</dbReference>
<gene>
    <name evidence="14" type="ORF">M9458_031747</name>
</gene>
<dbReference type="Gene3D" id="3.30.160.60">
    <property type="entry name" value="Classic Zinc Finger"/>
    <property type="match status" value="1"/>
</dbReference>
<evidence type="ECO:0000256" key="3">
    <source>
        <dbReference type="ARBA" id="ARBA00022723"/>
    </source>
</evidence>
<dbReference type="GO" id="GO:0005634">
    <property type="term" value="C:nucleus"/>
    <property type="evidence" value="ECO:0007669"/>
    <property type="project" value="UniProtKB-SubCell"/>
</dbReference>
<evidence type="ECO:0000256" key="6">
    <source>
        <dbReference type="ARBA" id="ARBA00022833"/>
    </source>
</evidence>
<dbReference type="PROSITE" id="PS00028">
    <property type="entry name" value="ZINC_FINGER_C2H2_1"/>
    <property type="match status" value="1"/>
</dbReference>
<evidence type="ECO:0000259" key="13">
    <source>
        <dbReference type="PROSITE" id="PS51810"/>
    </source>
</evidence>
<dbReference type="GO" id="GO:0003677">
    <property type="term" value="F:DNA binding"/>
    <property type="evidence" value="ECO:0007669"/>
    <property type="project" value="UniProtKB-KW"/>
</dbReference>
<comment type="subcellular location">
    <subcellularLocation>
        <location evidence="1">Nucleus</location>
    </subcellularLocation>
</comment>
<dbReference type="Pfam" id="PF12874">
    <property type="entry name" value="zf-met"/>
    <property type="match status" value="1"/>
</dbReference>
<dbReference type="PROSITE" id="PS51810">
    <property type="entry name" value="ZF_CCHC_FOG"/>
    <property type="match status" value="1"/>
</dbReference>
<dbReference type="AlphaFoldDB" id="A0ABD0PEZ2"/>
<keyword evidence="7" id="KW-0805">Transcription regulation</keyword>
<dbReference type="GO" id="GO:0009653">
    <property type="term" value="P:anatomical structure morphogenesis"/>
    <property type="evidence" value="ECO:0007669"/>
    <property type="project" value="UniProtKB-ARBA"/>
</dbReference>
<dbReference type="InterPro" id="IPR036236">
    <property type="entry name" value="Znf_C2H2_sf"/>
</dbReference>
<evidence type="ECO:0000313" key="14">
    <source>
        <dbReference type="EMBL" id="KAL0171436.1"/>
    </source>
</evidence>
<dbReference type="GO" id="GO:0030154">
    <property type="term" value="P:cell differentiation"/>
    <property type="evidence" value="ECO:0007669"/>
    <property type="project" value="UniProtKB-ARBA"/>
</dbReference>
<evidence type="ECO:0000256" key="10">
    <source>
        <dbReference type="ARBA" id="ARBA00023242"/>
    </source>
</evidence>